<evidence type="ECO:0000313" key="2">
    <source>
        <dbReference type="EMBL" id="OAK54081.1"/>
    </source>
</evidence>
<proteinExistence type="predicted"/>
<name>A0A177YF50_9NOCA</name>
<dbReference type="AlphaFoldDB" id="A0A177YF50"/>
<sequence>MSFHPEYAQRILDGTKRVEFRKRRIADDVTHVVVYATAPVSAVVGAFEVRDQHSLSPHKLWLRFEEVAGIGIKDYANYFSGRETGVGIEVGDTWRAHTPMYLRESFGIARPPQSFQYLADDTAVLTLKSLNKQQNSQANDGPELQVDRR</sequence>
<evidence type="ECO:0000313" key="3">
    <source>
        <dbReference type="Proteomes" id="UP000077519"/>
    </source>
</evidence>
<comment type="caution">
    <text evidence="2">The sequence shown here is derived from an EMBL/GenBank/DDBJ whole genome shotgun (WGS) entry which is preliminary data.</text>
</comment>
<keyword evidence="3" id="KW-1185">Reference proteome</keyword>
<dbReference type="Pfam" id="PF04266">
    <property type="entry name" value="ASCH"/>
    <property type="match status" value="1"/>
</dbReference>
<dbReference type="InterPro" id="IPR015947">
    <property type="entry name" value="PUA-like_sf"/>
</dbReference>
<evidence type="ECO:0000259" key="1">
    <source>
        <dbReference type="Pfam" id="PF04266"/>
    </source>
</evidence>
<organism evidence="2 3">
    <name type="scientific">Rhodococcoides kyotonense</name>
    <dbReference type="NCBI Taxonomy" id="398843"/>
    <lineage>
        <taxon>Bacteria</taxon>
        <taxon>Bacillati</taxon>
        <taxon>Actinomycetota</taxon>
        <taxon>Actinomycetes</taxon>
        <taxon>Mycobacteriales</taxon>
        <taxon>Nocardiaceae</taxon>
        <taxon>Rhodococcoides</taxon>
    </lineage>
</organism>
<dbReference type="Gene3D" id="2.30.130.30">
    <property type="entry name" value="Hypothetical protein"/>
    <property type="match status" value="1"/>
</dbReference>
<dbReference type="InterPro" id="IPR007374">
    <property type="entry name" value="ASCH_domain"/>
</dbReference>
<reference evidence="2 3" key="1">
    <citation type="submission" date="2016-03" db="EMBL/GenBank/DDBJ databases">
        <title>Genome sequence of Rhodococcus kyotonensis KB10.</title>
        <authorList>
            <person name="Jeong H."/>
            <person name="Hong C.E."/>
            <person name="Jo S.H."/>
            <person name="Park J.M."/>
        </authorList>
    </citation>
    <scope>NUCLEOTIDE SEQUENCE [LARGE SCALE GENOMIC DNA]</scope>
    <source>
        <strain evidence="2 3">KB10</strain>
    </source>
</reference>
<gene>
    <name evidence="2" type="ORF">A3K89_21415</name>
</gene>
<accession>A0A177YF50</accession>
<dbReference type="Proteomes" id="UP000077519">
    <property type="component" value="Unassembled WGS sequence"/>
</dbReference>
<protein>
    <recommendedName>
        <fullName evidence="1">ASCH domain-containing protein</fullName>
    </recommendedName>
</protein>
<dbReference type="EMBL" id="LVHI01000013">
    <property type="protein sequence ID" value="OAK54081.1"/>
    <property type="molecule type" value="Genomic_DNA"/>
</dbReference>
<feature type="domain" description="ASCH" evidence="1">
    <location>
        <begin position="1"/>
        <end position="51"/>
    </location>
</feature>
<dbReference type="SUPFAM" id="SSF88697">
    <property type="entry name" value="PUA domain-like"/>
    <property type="match status" value="1"/>
</dbReference>